<evidence type="ECO:0000313" key="3">
    <source>
        <dbReference type="Proteomes" id="UP001642409"/>
    </source>
</evidence>
<dbReference type="EMBL" id="CAXDID020000058">
    <property type="protein sequence ID" value="CAL6008946.1"/>
    <property type="molecule type" value="Genomic_DNA"/>
</dbReference>
<gene>
    <name evidence="2" type="ORF">HINF_LOCUS21365</name>
    <name evidence="1" type="ORF">HINF_LOCUS7793</name>
</gene>
<proteinExistence type="predicted"/>
<dbReference type="EMBL" id="CATOUU010000195">
    <property type="protein sequence ID" value="CAI9920148.1"/>
    <property type="molecule type" value="Genomic_DNA"/>
</dbReference>
<organism evidence="1">
    <name type="scientific">Hexamita inflata</name>
    <dbReference type="NCBI Taxonomy" id="28002"/>
    <lineage>
        <taxon>Eukaryota</taxon>
        <taxon>Metamonada</taxon>
        <taxon>Diplomonadida</taxon>
        <taxon>Hexamitidae</taxon>
        <taxon>Hexamitinae</taxon>
        <taxon>Hexamita</taxon>
    </lineage>
</organism>
<evidence type="ECO:0000313" key="2">
    <source>
        <dbReference type="EMBL" id="CAL6008946.1"/>
    </source>
</evidence>
<evidence type="ECO:0000313" key="1">
    <source>
        <dbReference type="EMBL" id="CAI9920148.1"/>
    </source>
</evidence>
<reference evidence="2 3" key="2">
    <citation type="submission" date="2024-07" db="EMBL/GenBank/DDBJ databases">
        <authorList>
            <person name="Akdeniz Z."/>
        </authorList>
    </citation>
    <scope>NUCLEOTIDE SEQUENCE [LARGE SCALE GENOMIC DNA]</scope>
</reference>
<dbReference type="Proteomes" id="UP001642409">
    <property type="component" value="Unassembled WGS sequence"/>
</dbReference>
<keyword evidence="3" id="KW-1185">Reference proteome</keyword>
<dbReference type="AlphaFoldDB" id="A0AA86NJH5"/>
<name>A0AA86NJH5_9EUKA</name>
<accession>A0AA86NJH5</accession>
<reference evidence="1" key="1">
    <citation type="submission" date="2023-06" db="EMBL/GenBank/DDBJ databases">
        <authorList>
            <person name="Kurt Z."/>
        </authorList>
    </citation>
    <scope>NUCLEOTIDE SEQUENCE</scope>
</reference>
<protein>
    <submittedName>
        <fullName evidence="2">Hypothetical_protein</fullName>
    </submittedName>
</protein>
<sequence length="302" mass="35425">MQLNNKPNYSKTEEEDNKILFLYRNIDQDQYKFDQICSRSQSPTQQDQQQSLQDLKIKQQNLDKFQLSVALRRLQRDTCASAEINAEEVIKKQEKQELFNKLILKLNENSLKSQDILMDLGKQYQSLVQNNFKQNELSKQEQITSLSVSSLFSVSSLEFSVSRNSDSQSDTRWSNYDIEKILNFLRNIEQHQTLELYTPQDNNLKELHALFMINNQQTRTDAVIKAKLGEIINNITKTKLWTFDQIFKLKQWALTSAQTHIVTRKIANTLEIDKTADQIVKMLWSLKIKFAYKGYLAAFTRH</sequence>
<comment type="caution">
    <text evidence="1">The sequence shown here is derived from an EMBL/GenBank/DDBJ whole genome shotgun (WGS) entry which is preliminary data.</text>
</comment>